<reference evidence="2" key="1">
    <citation type="submission" date="2022-11" db="UniProtKB">
        <authorList>
            <consortium name="WormBaseParasite"/>
        </authorList>
    </citation>
    <scope>IDENTIFICATION</scope>
</reference>
<protein>
    <submittedName>
        <fullName evidence="2">Uncharacterized protein</fullName>
    </submittedName>
</protein>
<dbReference type="AlphaFoldDB" id="A0A914DRL9"/>
<dbReference type="WBParaSite" id="ACRNAN_scaffold3749.g24499.t1">
    <property type="protein sequence ID" value="ACRNAN_scaffold3749.g24499.t1"/>
    <property type="gene ID" value="ACRNAN_scaffold3749.g24499"/>
</dbReference>
<organism evidence="1 2">
    <name type="scientific">Acrobeloides nanus</name>
    <dbReference type="NCBI Taxonomy" id="290746"/>
    <lineage>
        <taxon>Eukaryota</taxon>
        <taxon>Metazoa</taxon>
        <taxon>Ecdysozoa</taxon>
        <taxon>Nematoda</taxon>
        <taxon>Chromadorea</taxon>
        <taxon>Rhabditida</taxon>
        <taxon>Tylenchina</taxon>
        <taxon>Cephalobomorpha</taxon>
        <taxon>Cephaloboidea</taxon>
        <taxon>Cephalobidae</taxon>
        <taxon>Acrobeloides</taxon>
    </lineage>
</organism>
<dbReference type="Proteomes" id="UP000887540">
    <property type="component" value="Unplaced"/>
</dbReference>
<evidence type="ECO:0000313" key="2">
    <source>
        <dbReference type="WBParaSite" id="ACRNAN_scaffold3749.g24499.t1"/>
    </source>
</evidence>
<sequence>MCLSYMPLGIDVDANLTQLTFLSERQFLEGGFLPLMPNNLKIYYYTYDDRARHSGPWSKAVIQGAITRLSQSSSYRNGSLPLSSILTLMAFDANDTSSYTNSIETFINCLA</sequence>
<keyword evidence="1" id="KW-1185">Reference proteome</keyword>
<evidence type="ECO:0000313" key="1">
    <source>
        <dbReference type="Proteomes" id="UP000887540"/>
    </source>
</evidence>
<accession>A0A914DRL9</accession>
<name>A0A914DRL9_9BILA</name>
<proteinExistence type="predicted"/>